<feature type="transmembrane region" description="Helical" evidence="9">
    <location>
        <begin position="160"/>
        <end position="178"/>
    </location>
</feature>
<keyword evidence="7" id="KW-0460">Magnesium</keyword>
<keyword evidence="6 9" id="KW-0472">Membrane</keyword>
<feature type="transmembrane region" description="Helical" evidence="9">
    <location>
        <begin position="12"/>
        <end position="32"/>
    </location>
</feature>
<feature type="region of interest" description="Disordered" evidence="8">
    <location>
        <begin position="369"/>
        <end position="392"/>
    </location>
</feature>
<evidence type="ECO:0000313" key="11">
    <source>
        <dbReference type="Proteomes" id="UP000241764"/>
    </source>
</evidence>
<dbReference type="GO" id="GO:0005886">
    <property type="term" value="C:plasma membrane"/>
    <property type="evidence" value="ECO:0007669"/>
    <property type="project" value="UniProtKB-SubCell"/>
</dbReference>
<feature type="transmembrane region" description="Helical" evidence="9">
    <location>
        <begin position="213"/>
        <end position="234"/>
    </location>
</feature>
<evidence type="ECO:0000256" key="7">
    <source>
        <dbReference type="PIRSR" id="PIRSR600715-1"/>
    </source>
</evidence>
<feature type="binding site" evidence="7">
    <location>
        <position position="152"/>
    </location>
    <ligand>
        <name>Mg(2+)</name>
        <dbReference type="ChEBI" id="CHEBI:18420"/>
    </ligand>
</feature>
<evidence type="ECO:0000256" key="1">
    <source>
        <dbReference type="ARBA" id="ARBA00004651"/>
    </source>
</evidence>
<dbReference type="PANTHER" id="PTHR22926">
    <property type="entry name" value="PHOSPHO-N-ACETYLMURAMOYL-PENTAPEPTIDE-TRANSFERASE"/>
    <property type="match status" value="1"/>
</dbReference>
<feature type="transmembrane region" description="Helical" evidence="9">
    <location>
        <begin position="318"/>
        <end position="338"/>
    </location>
</feature>
<reference evidence="11" key="1">
    <citation type="submission" date="2017-11" db="EMBL/GenBank/DDBJ databases">
        <authorList>
            <person name="Kuznetsova I."/>
            <person name="Sazanova A."/>
            <person name="Chirak E."/>
            <person name="Safronova V."/>
            <person name="Willems A."/>
        </authorList>
    </citation>
    <scope>NUCLEOTIDE SEQUENCE [LARGE SCALE GENOMIC DNA]</scope>
    <source>
        <strain evidence="11">CCBAU 03422</strain>
    </source>
</reference>
<evidence type="ECO:0000256" key="8">
    <source>
        <dbReference type="SAM" id="MobiDB-lite"/>
    </source>
</evidence>
<proteinExistence type="predicted"/>
<dbReference type="InterPro" id="IPR018480">
    <property type="entry name" value="PNAcMuramoyl-5peptid_Trfase_CS"/>
</dbReference>
<evidence type="ECO:0000256" key="9">
    <source>
        <dbReference type="SAM" id="Phobius"/>
    </source>
</evidence>
<feature type="transmembrane region" description="Helical" evidence="9">
    <location>
        <begin position="128"/>
        <end position="148"/>
    </location>
</feature>
<dbReference type="EMBL" id="PGGM01000001">
    <property type="protein sequence ID" value="PSH67501.1"/>
    <property type="molecule type" value="Genomic_DNA"/>
</dbReference>
<accession>A0A2P7BM14</accession>
<feature type="transmembrane region" description="Helical" evidence="9">
    <location>
        <begin position="240"/>
        <end position="261"/>
    </location>
</feature>
<gene>
    <name evidence="10" type="ORF">CU103_03930</name>
</gene>
<keyword evidence="11" id="KW-1185">Reference proteome</keyword>
<keyword evidence="3 10" id="KW-0808">Transferase</keyword>
<feature type="transmembrane region" description="Helical" evidence="9">
    <location>
        <begin position="293"/>
        <end position="312"/>
    </location>
</feature>
<evidence type="ECO:0000256" key="3">
    <source>
        <dbReference type="ARBA" id="ARBA00022679"/>
    </source>
</evidence>
<evidence type="ECO:0000256" key="6">
    <source>
        <dbReference type="ARBA" id="ARBA00023136"/>
    </source>
</evidence>
<dbReference type="CDD" id="cd06853">
    <property type="entry name" value="GT_WecA_like"/>
    <property type="match status" value="1"/>
</dbReference>
<feature type="transmembrane region" description="Helical" evidence="9">
    <location>
        <begin position="69"/>
        <end position="87"/>
    </location>
</feature>
<dbReference type="PROSITE" id="PS01348">
    <property type="entry name" value="MRAY_2"/>
    <property type="match status" value="1"/>
</dbReference>
<dbReference type="GO" id="GO:0046872">
    <property type="term" value="F:metal ion binding"/>
    <property type="evidence" value="ECO:0007669"/>
    <property type="project" value="UniProtKB-KW"/>
</dbReference>
<evidence type="ECO:0000313" key="10">
    <source>
        <dbReference type="EMBL" id="PSH67501.1"/>
    </source>
</evidence>
<keyword evidence="4 9" id="KW-0812">Transmembrane</keyword>
<dbReference type="Pfam" id="PF00953">
    <property type="entry name" value="Glycos_transf_4"/>
    <property type="match status" value="1"/>
</dbReference>
<keyword evidence="7" id="KW-0479">Metal-binding</keyword>
<evidence type="ECO:0000256" key="4">
    <source>
        <dbReference type="ARBA" id="ARBA00022692"/>
    </source>
</evidence>
<keyword evidence="2" id="KW-1003">Cell membrane</keyword>
<organism evidence="10 11">
    <name type="scientific">Phyllobacterium sophorae</name>
    <dbReference type="NCBI Taxonomy" id="1520277"/>
    <lineage>
        <taxon>Bacteria</taxon>
        <taxon>Pseudomonadati</taxon>
        <taxon>Pseudomonadota</taxon>
        <taxon>Alphaproteobacteria</taxon>
        <taxon>Hyphomicrobiales</taxon>
        <taxon>Phyllobacteriaceae</taxon>
        <taxon>Phyllobacterium</taxon>
    </lineage>
</organism>
<dbReference type="GO" id="GO:0044038">
    <property type="term" value="P:cell wall macromolecule biosynthetic process"/>
    <property type="evidence" value="ECO:0007669"/>
    <property type="project" value="TreeGrafter"/>
</dbReference>
<dbReference type="AlphaFoldDB" id="A0A2P7BM14"/>
<dbReference type="PANTHER" id="PTHR22926:SF3">
    <property type="entry name" value="UNDECAPRENYL-PHOSPHATE ALPHA-N-ACETYLGLUCOSAMINYL 1-PHOSPHATE TRANSFERASE"/>
    <property type="match status" value="1"/>
</dbReference>
<feature type="transmembrane region" description="Helical" evidence="9">
    <location>
        <begin position="44"/>
        <end position="63"/>
    </location>
</feature>
<protein>
    <submittedName>
        <fullName evidence="10">Undecaprenyl/decaprenyl-phosphate alpha-N-acetylglucosaminyl 1-phosphate transferase</fullName>
    </submittedName>
</protein>
<dbReference type="Proteomes" id="UP000241764">
    <property type="component" value="Unassembled WGS sequence"/>
</dbReference>
<comment type="caution">
    <text evidence="10">The sequence shown here is derived from an EMBL/GenBank/DDBJ whole genome shotgun (WGS) entry which is preliminary data.</text>
</comment>
<name>A0A2P7BM14_9HYPH</name>
<dbReference type="GO" id="GO:0016780">
    <property type="term" value="F:phosphotransferase activity, for other substituted phosphate groups"/>
    <property type="evidence" value="ECO:0007669"/>
    <property type="project" value="InterPro"/>
</dbReference>
<dbReference type="OrthoDB" id="9783652at2"/>
<evidence type="ECO:0000256" key="5">
    <source>
        <dbReference type="ARBA" id="ARBA00022989"/>
    </source>
</evidence>
<evidence type="ECO:0000256" key="2">
    <source>
        <dbReference type="ARBA" id="ARBA00022475"/>
    </source>
</evidence>
<sequence>MFVWITNCLAALSVSAVLIVILKKVSPAFALVDYPDLRKRHDGVVPLCGGIAIFATFTMVMLLRDRASALPLNFWAGLLITLLVGVLDDRNELSAVKRLAAQFVVALILVNPLAGTAIVTGIALPPGLLNVSFPLLTLVAVLFIVGLINSWNMIDGVDGLAGGAAAVALFWLAVIAALKGAGELVLPMLVLLAAVCGFLAFNMRSPWVARAKIFLGDAGSTALGATIAFLVIALSIRAEIAFPVLLWIVIVPVLDTLSLIVRRMHAGRSPLAADRWHLHHLLLDRSISPAKTTIIIVAASAVCGGIGCAGIVTGVSNLLMTVALLLPLTGHCAFVFIASKPGAISLQRAARTATVSQLTSMPPMAVRPDLNVNHASAPPPAKSRPGILSDAV</sequence>
<comment type="subcellular location">
    <subcellularLocation>
        <location evidence="1">Cell membrane</location>
        <topology evidence="1">Multi-pass membrane protein</topology>
    </subcellularLocation>
</comment>
<dbReference type="GO" id="GO:0009103">
    <property type="term" value="P:lipopolysaccharide biosynthetic process"/>
    <property type="evidence" value="ECO:0007669"/>
    <property type="project" value="TreeGrafter"/>
</dbReference>
<feature type="transmembrane region" description="Helical" evidence="9">
    <location>
        <begin position="184"/>
        <end position="201"/>
    </location>
</feature>
<comment type="cofactor">
    <cofactor evidence="7">
        <name>Mg(2+)</name>
        <dbReference type="ChEBI" id="CHEBI:18420"/>
    </cofactor>
</comment>
<feature type="binding site" evidence="7">
    <location>
        <position position="217"/>
    </location>
    <ligand>
        <name>Mg(2+)</name>
        <dbReference type="ChEBI" id="CHEBI:18420"/>
    </ligand>
</feature>
<feature type="transmembrane region" description="Helical" evidence="9">
    <location>
        <begin position="99"/>
        <end position="122"/>
    </location>
</feature>
<dbReference type="GO" id="GO:0071555">
    <property type="term" value="P:cell wall organization"/>
    <property type="evidence" value="ECO:0007669"/>
    <property type="project" value="TreeGrafter"/>
</dbReference>
<keyword evidence="5 9" id="KW-1133">Transmembrane helix</keyword>
<dbReference type="InterPro" id="IPR000715">
    <property type="entry name" value="Glycosyl_transferase_4"/>
</dbReference>
<dbReference type="RefSeq" id="WP_106662562.1">
    <property type="nucleotide sequence ID" value="NZ_PGGM01000001.1"/>
</dbReference>